<accession>A0A813DKX4</accession>
<dbReference type="PROSITE" id="PS51375">
    <property type="entry name" value="PPR"/>
    <property type="match status" value="1"/>
</dbReference>
<dbReference type="PANTHER" id="PTHR47938:SF35">
    <property type="entry name" value="PENTATRICOPEPTIDE REPEAT-CONTAINING PROTEIN 4, MITOCHONDRIAL-RELATED"/>
    <property type="match status" value="1"/>
</dbReference>
<feature type="compositionally biased region" description="Polar residues" evidence="2">
    <location>
        <begin position="429"/>
        <end position="438"/>
    </location>
</feature>
<dbReference type="PRINTS" id="PR01573">
    <property type="entry name" value="SUPERTUBBY"/>
</dbReference>
<organism evidence="4 5">
    <name type="scientific">Polarella glacialis</name>
    <name type="common">Dinoflagellate</name>
    <dbReference type="NCBI Taxonomy" id="89957"/>
    <lineage>
        <taxon>Eukaryota</taxon>
        <taxon>Sar</taxon>
        <taxon>Alveolata</taxon>
        <taxon>Dinophyceae</taxon>
        <taxon>Suessiales</taxon>
        <taxon>Suessiaceae</taxon>
        <taxon>Polarella</taxon>
    </lineage>
</organism>
<proteinExistence type="predicted"/>
<dbReference type="SUPFAM" id="SSF54518">
    <property type="entry name" value="Tubby C-terminal domain-like"/>
    <property type="match status" value="1"/>
</dbReference>
<dbReference type="InterPro" id="IPR025659">
    <property type="entry name" value="Tubby-like_C"/>
</dbReference>
<sequence>LGFEMFITCGGEPPKALGPAFSLRCNAQRDQWSLCSVRCEKCETLGKRQLGTRELARVNHYCETVGDGNAFCMDVEMPEILEDGSCSVICPVCAGPDADVGGQVLSSRRPKWNARQKTLTLDFRGRCSMASAKNFQLEAENDASKCTLLFGKIASNKFVLDFKHPFGMVQILDVHFLAEFWAQGRCFLGEDGEPPGGSDRQLTVQISSFGRLQQWGRALATLGAARHSSSSTSRIIFNAAIAAAGRGGRWDWSLALLLELAEPPRAGPDAVSFNSAVSAVGTGRRWDLAIELLFRSMVAARTEPETTSLNSALHALSGGSRWATALQLLRAGLNANLQPDAVTCGAAVAALGLRSGGGDRSHAAHALAEGEPCHEHWFRALDMLTSLRRFWVEPSIVAQNAAMAVAAVASSWVAALALLADAQRRTLQPDTTSQNTALSALAGDRRRKAEETSDAPGQGHCWRRTLDLLKAMRLGKSAGPDVISVTSGLTAVGRALRWDVSLDLLLWLREGGCGLEPDLPACNAALTAVGEAWRWPVALGLLSSMTRWAASLPGRPGSGTRHRGTTPNLNSYGAVLTALGRAGEWRLAWQLLQDLQSSSDTLRLVPDLVMYNAALDALASDSGCEDGDNPWPLAVELLSELGLRSLQPDAASRSAAGRCAAKERGGRQWRLSIHLLSQDVRSGKPSSDGFAAIPNAAASAVVLAALASATRWSAAISLLRDLPARGLRAVPG</sequence>
<dbReference type="InterPro" id="IPR002885">
    <property type="entry name" value="PPR_rpt"/>
</dbReference>
<dbReference type="Gene3D" id="1.25.40.10">
    <property type="entry name" value="Tetratricopeptide repeat domain"/>
    <property type="match status" value="4"/>
</dbReference>
<feature type="region of interest" description="Disordered" evidence="2">
    <location>
        <begin position="429"/>
        <end position="458"/>
    </location>
</feature>
<dbReference type="Proteomes" id="UP000654075">
    <property type="component" value="Unassembled WGS sequence"/>
</dbReference>
<evidence type="ECO:0000256" key="1">
    <source>
        <dbReference type="PROSITE-ProRule" id="PRU00708"/>
    </source>
</evidence>
<dbReference type="Pfam" id="PF01535">
    <property type="entry name" value="PPR"/>
    <property type="match status" value="1"/>
</dbReference>
<dbReference type="Gene3D" id="3.20.90.10">
    <property type="entry name" value="Tubby Protein, Chain A"/>
    <property type="match status" value="1"/>
</dbReference>
<comment type="caution">
    <text evidence="4">The sequence shown here is derived from an EMBL/GenBank/DDBJ whole genome shotgun (WGS) entry which is preliminary data.</text>
</comment>
<reference evidence="4" key="1">
    <citation type="submission" date="2021-02" db="EMBL/GenBank/DDBJ databases">
        <authorList>
            <person name="Dougan E. K."/>
            <person name="Rhodes N."/>
            <person name="Thang M."/>
            <person name="Chan C."/>
        </authorList>
    </citation>
    <scope>NUCLEOTIDE SEQUENCE</scope>
</reference>
<dbReference type="EMBL" id="CAJNNV010003184">
    <property type="protein sequence ID" value="CAE8588519.1"/>
    <property type="molecule type" value="Genomic_DNA"/>
</dbReference>
<evidence type="ECO:0000256" key="2">
    <source>
        <dbReference type="SAM" id="MobiDB-lite"/>
    </source>
</evidence>
<dbReference type="PANTHER" id="PTHR47938">
    <property type="entry name" value="RESPIRATORY COMPLEX I CHAPERONE (CIA84), PUTATIVE (AFU_ORTHOLOGUE AFUA_2G06020)-RELATED"/>
    <property type="match status" value="1"/>
</dbReference>
<feature type="non-terminal residue" evidence="4">
    <location>
        <position position="1"/>
    </location>
</feature>
<feature type="domain" description="Tubby C-terminal" evidence="3">
    <location>
        <begin position="103"/>
        <end position="170"/>
    </location>
</feature>
<evidence type="ECO:0000313" key="4">
    <source>
        <dbReference type="EMBL" id="CAE8588519.1"/>
    </source>
</evidence>
<dbReference type="Pfam" id="PF01167">
    <property type="entry name" value="Tub"/>
    <property type="match status" value="1"/>
</dbReference>
<feature type="repeat" description="PPR" evidence="1">
    <location>
        <begin position="269"/>
        <end position="304"/>
    </location>
</feature>
<gene>
    <name evidence="4" type="ORF">PGLA1383_LOCUS7314</name>
</gene>
<evidence type="ECO:0000259" key="3">
    <source>
        <dbReference type="Pfam" id="PF01167"/>
    </source>
</evidence>
<dbReference type="AlphaFoldDB" id="A0A813DKX4"/>
<evidence type="ECO:0000313" key="5">
    <source>
        <dbReference type="Proteomes" id="UP000654075"/>
    </source>
</evidence>
<dbReference type="GO" id="GO:0003729">
    <property type="term" value="F:mRNA binding"/>
    <property type="evidence" value="ECO:0007669"/>
    <property type="project" value="TreeGrafter"/>
</dbReference>
<protein>
    <recommendedName>
        <fullName evidence="3">Tubby C-terminal domain-containing protein</fullName>
    </recommendedName>
</protein>
<name>A0A813DKX4_POLGL</name>
<dbReference type="InterPro" id="IPR011990">
    <property type="entry name" value="TPR-like_helical_dom_sf"/>
</dbReference>
<feature type="non-terminal residue" evidence="4">
    <location>
        <position position="732"/>
    </location>
</feature>
<dbReference type="InterPro" id="IPR000007">
    <property type="entry name" value="Tubby_C"/>
</dbReference>
<keyword evidence="5" id="KW-1185">Reference proteome</keyword>
<dbReference type="OrthoDB" id="8775810at2759"/>